<dbReference type="InterPro" id="IPR036291">
    <property type="entry name" value="NAD(P)-bd_dom_sf"/>
</dbReference>
<gene>
    <name evidence="3" type="ORF">F3087_20215</name>
</gene>
<dbReference type="Gene3D" id="3.90.25.10">
    <property type="entry name" value="UDP-galactose 4-epimerase, domain 1"/>
    <property type="match status" value="1"/>
</dbReference>
<dbReference type="InterPro" id="IPR016040">
    <property type="entry name" value="NAD(P)-bd_dom"/>
</dbReference>
<feature type="domain" description="SnoaL-like" evidence="1">
    <location>
        <begin position="18"/>
        <end position="125"/>
    </location>
</feature>
<evidence type="ECO:0000259" key="1">
    <source>
        <dbReference type="Pfam" id="PF12680"/>
    </source>
</evidence>
<dbReference type="SUPFAM" id="SSF51735">
    <property type="entry name" value="NAD(P)-binding Rossmann-fold domains"/>
    <property type="match status" value="1"/>
</dbReference>
<evidence type="ECO:0000313" key="4">
    <source>
        <dbReference type="Proteomes" id="UP000323876"/>
    </source>
</evidence>
<reference evidence="3 4" key="1">
    <citation type="submission" date="2019-09" db="EMBL/GenBank/DDBJ databases">
        <authorList>
            <person name="Wang X."/>
        </authorList>
    </citation>
    <scope>NUCLEOTIDE SEQUENCE [LARGE SCALE GENOMIC DNA]</scope>
    <source>
        <strain evidence="3 4">CICC 11023</strain>
    </source>
</reference>
<keyword evidence="4" id="KW-1185">Reference proteome</keyword>
<dbReference type="OrthoDB" id="3510772at2"/>
<evidence type="ECO:0000259" key="2">
    <source>
        <dbReference type="Pfam" id="PF13460"/>
    </source>
</evidence>
<dbReference type="SUPFAM" id="SSF54427">
    <property type="entry name" value="NTF2-like"/>
    <property type="match status" value="1"/>
</dbReference>
<name>A0A5N0EE78_9NOCA</name>
<feature type="domain" description="NAD(P)-binding" evidence="2">
    <location>
        <begin position="164"/>
        <end position="262"/>
    </location>
</feature>
<dbReference type="Gene3D" id="3.10.450.50">
    <property type="match status" value="1"/>
</dbReference>
<sequence>MGGLMPQSARTPAEVVAEALRLLLAKDMVGFAGLWAERGSIEFPFAPAGYPAEVTGRAAIEDYLRDYPEQLDIRAIDAPTVHVTEDPEVVIVEFAADGIAVRTGRPYRMRYIAVITVRAGEIVHYRDYWNPLAAAEALGGAGELTSFGATEGKSMSEATILVTGGTGTTGSRIAAGLVAEGAEVRIASRNPQGDNHIRFDWHDPETYGPALNGVDAIYLVPPIGATDPASIVEPFLAQAVQAGVRRVVLLGSSAVSAEAPGLGKLYGAVRGAVPEWAVLRPSWFMQNFVGGHPVAAGIRAAGEIVTATGDGRVAFVDAEDIAAVAVRALLDPVPHNTEHVITGPEALSYAQAAVIIAEETGRVVRHESVGVAEFADLVRESGVPADYAAFLAGLDDDIRRGAEDRVTSVVPDVTGRDAGSFRAFIARNWTELAVDMAAEVVVLPGGSVH</sequence>
<accession>A0A5N0EE78</accession>
<dbReference type="Proteomes" id="UP000323876">
    <property type="component" value="Unassembled WGS sequence"/>
</dbReference>
<evidence type="ECO:0000313" key="3">
    <source>
        <dbReference type="EMBL" id="KAA8887226.1"/>
    </source>
</evidence>
<dbReference type="CDD" id="cd00531">
    <property type="entry name" value="NTF2_like"/>
    <property type="match status" value="1"/>
</dbReference>
<dbReference type="Pfam" id="PF12680">
    <property type="entry name" value="SnoaL_2"/>
    <property type="match status" value="1"/>
</dbReference>
<dbReference type="InterPro" id="IPR032710">
    <property type="entry name" value="NTF2-like_dom_sf"/>
</dbReference>
<dbReference type="EMBL" id="VXLC01000008">
    <property type="protein sequence ID" value="KAA8887226.1"/>
    <property type="molecule type" value="Genomic_DNA"/>
</dbReference>
<dbReference type="PANTHER" id="PTHR43162:SF1">
    <property type="entry name" value="PRESTALK A DIFFERENTIATION PROTEIN A"/>
    <property type="match status" value="1"/>
</dbReference>
<proteinExistence type="predicted"/>
<dbReference type="InterPro" id="IPR037401">
    <property type="entry name" value="SnoaL-like"/>
</dbReference>
<dbReference type="Gene3D" id="3.40.50.720">
    <property type="entry name" value="NAD(P)-binding Rossmann-like Domain"/>
    <property type="match status" value="1"/>
</dbReference>
<protein>
    <submittedName>
        <fullName evidence="3">NAD(P)H-binding protein</fullName>
    </submittedName>
</protein>
<comment type="caution">
    <text evidence="3">The sequence shown here is derived from an EMBL/GenBank/DDBJ whole genome shotgun (WGS) entry which is preliminary data.</text>
</comment>
<dbReference type="PANTHER" id="PTHR43162">
    <property type="match status" value="1"/>
</dbReference>
<dbReference type="Pfam" id="PF13460">
    <property type="entry name" value="NAD_binding_10"/>
    <property type="match status" value="1"/>
</dbReference>
<dbReference type="AlphaFoldDB" id="A0A5N0EE78"/>
<dbReference type="InterPro" id="IPR051604">
    <property type="entry name" value="Ergot_Alk_Oxidoreductase"/>
</dbReference>
<organism evidence="3 4">
    <name type="scientific">Nocardia colli</name>
    <dbReference type="NCBI Taxonomy" id="2545717"/>
    <lineage>
        <taxon>Bacteria</taxon>
        <taxon>Bacillati</taxon>
        <taxon>Actinomycetota</taxon>
        <taxon>Actinomycetes</taxon>
        <taxon>Mycobacteriales</taxon>
        <taxon>Nocardiaceae</taxon>
        <taxon>Nocardia</taxon>
    </lineage>
</organism>